<reference evidence="2 3" key="1">
    <citation type="journal article" date="2017" name="Curr. Biol.">
        <title>The Evolution of Venom by Co-option of Single-Copy Genes.</title>
        <authorList>
            <person name="Martinson E.O."/>
            <person name="Mrinalini"/>
            <person name="Kelkar Y.D."/>
            <person name="Chang C.H."/>
            <person name="Werren J.H."/>
        </authorList>
    </citation>
    <scope>NUCLEOTIDE SEQUENCE [LARGE SCALE GENOMIC DNA]</scope>
    <source>
        <strain evidence="2 3">Alberta</strain>
        <tissue evidence="2">Whole body</tissue>
    </source>
</reference>
<keyword evidence="3" id="KW-1185">Reference proteome</keyword>
<gene>
    <name evidence="2" type="ORF">TSAR_013473</name>
</gene>
<dbReference type="SUPFAM" id="SSF52980">
    <property type="entry name" value="Restriction endonuclease-like"/>
    <property type="match status" value="1"/>
</dbReference>
<dbReference type="STRING" id="543379.A0A232EES2"/>
<protein>
    <recommendedName>
        <fullName evidence="1">YqaJ viral recombinase domain-containing protein</fullName>
    </recommendedName>
</protein>
<dbReference type="GO" id="GO:0006281">
    <property type="term" value="P:DNA repair"/>
    <property type="evidence" value="ECO:0007669"/>
    <property type="project" value="UniProtKB-ARBA"/>
</dbReference>
<accession>A0A232EES2</accession>
<evidence type="ECO:0000313" key="2">
    <source>
        <dbReference type="EMBL" id="OXU16843.1"/>
    </source>
</evidence>
<dbReference type="EMBL" id="NNAY01005240">
    <property type="protein sequence ID" value="OXU16843.1"/>
    <property type="molecule type" value="Genomic_DNA"/>
</dbReference>
<comment type="caution">
    <text evidence="2">The sequence shown here is derived from an EMBL/GenBank/DDBJ whole genome shotgun (WGS) entry which is preliminary data.</text>
</comment>
<organism evidence="2 3">
    <name type="scientific">Trichomalopsis sarcophagae</name>
    <dbReference type="NCBI Taxonomy" id="543379"/>
    <lineage>
        <taxon>Eukaryota</taxon>
        <taxon>Metazoa</taxon>
        <taxon>Ecdysozoa</taxon>
        <taxon>Arthropoda</taxon>
        <taxon>Hexapoda</taxon>
        <taxon>Insecta</taxon>
        <taxon>Pterygota</taxon>
        <taxon>Neoptera</taxon>
        <taxon>Endopterygota</taxon>
        <taxon>Hymenoptera</taxon>
        <taxon>Apocrita</taxon>
        <taxon>Proctotrupomorpha</taxon>
        <taxon>Chalcidoidea</taxon>
        <taxon>Pteromalidae</taxon>
        <taxon>Pteromalinae</taxon>
        <taxon>Trichomalopsis</taxon>
    </lineage>
</organism>
<dbReference type="InterPro" id="IPR011335">
    <property type="entry name" value="Restrct_endonuc-II-like"/>
</dbReference>
<dbReference type="InterPro" id="IPR011604">
    <property type="entry name" value="PDDEXK-like_dom_sf"/>
</dbReference>
<dbReference type="Gene3D" id="3.90.320.10">
    <property type="match status" value="1"/>
</dbReference>
<dbReference type="PANTHER" id="PTHR46609">
    <property type="entry name" value="EXONUCLEASE, PHAGE-TYPE/RECB, C-TERMINAL DOMAIN-CONTAINING PROTEIN"/>
    <property type="match status" value="1"/>
</dbReference>
<dbReference type="InterPro" id="IPR051703">
    <property type="entry name" value="NF-kappa-B_Signaling_Reg"/>
</dbReference>
<dbReference type="OrthoDB" id="7610505at2759"/>
<dbReference type="PANTHER" id="PTHR46609:SF8">
    <property type="entry name" value="YQAJ VIRAL RECOMBINASE DOMAIN-CONTAINING PROTEIN"/>
    <property type="match status" value="1"/>
</dbReference>
<dbReference type="Proteomes" id="UP000215335">
    <property type="component" value="Unassembled WGS sequence"/>
</dbReference>
<dbReference type="AlphaFoldDB" id="A0A232EES2"/>
<name>A0A232EES2_9HYME</name>
<sequence length="141" mass="16496">MAYGREAEDVARKEFEKYLSKTIKINGLFIDPIDPRLGASPDELIDEDGIVEIKNPFTEKDLLPKEAMNTIPHLNFIDKRTNVVQLTHVTQREYCIFALRTTKEILDSRFLRNMHIREPNYIVEAKRQYEAIGNKKKMSQK</sequence>
<feature type="domain" description="YqaJ viral recombinase" evidence="1">
    <location>
        <begin position="1"/>
        <end position="59"/>
    </location>
</feature>
<dbReference type="Pfam" id="PF09588">
    <property type="entry name" value="YqaJ"/>
    <property type="match status" value="1"/>
</dbReference>
<proteinExistence type="predicted"/>
<dbReference type="InterPro" id="IPR019080">
    <property type="entry name" value="YqaJ_viral_recombinase"/>
</dbReference>
<evidence type="ECO:0000313" key="3">
    <source>
        <dbReference type="Proteomes" id="UP000215335"/>
    </source>
</evidence>
<evidence type="ECO:0000259" key="1">
    <source>
        <dbReference type="Pfam" id="PF09588"/>
    </source>
</evidence>